<dbReference type="Gene3D" id="3.20.20.300">
    <property type="entry name" value="Glycoside hydrolase, family 3, N-terminal domain"/>
    <property type="match status" value="1"/>
</dbReference>
<dbReference type="RefSeq" id="WP_313046300.1">
    <property type="nucleotide sequence ID" value="NZ_JACHMB010000001.1"/>
</dbReference>
<keyword evidence="2 4" id="KW-0378">Hydrolase</keyword>
<evidence type="ECO:0000313" key="6">
    <source>
        <dbReference type="EMBL" id="MBB5781512.1"/>
    </source>
</evidence>
<keyword evidence="4 6" id="KW-0326">Glycosidase</keyword>
<organism evidence="6 7">
    <name type="scientific">Nonomuraea jabiensis</name>
    <dbReference type="NCBI Taxonomy" id="882448"/>
    <lineage>
        <taxon>Bacteria</taxon>
        <taxon>Bacillati</taxon>
        <taxon>Actinomycetota</taxon>
        <taxon>Actinomycetes</taxon>
        <taxon>Streptosporangiales</taxon>
        <taxon>Streptosporangiaceae</taxon>
        <taxon>Nonomuraea</taxon>
    </lineage>
</organism>
<comment type="similarity">
    <text evidence="1 4">Belongs to the glycosyl hydrolase 3 family.</text>
</comment>
<keyword evidence="7" id="KW-1185">Reference proteome</keyword>
<dbReference type="InterPro" id="IPR036962">
    <property type="entry name" value="Glyco_hydro_3_N_sf"/>
</dbReference>
<name>A0A7W9LF39_9ACTN</name>
<evidence type="ECO:0000256" key="1">
    <source>
        <dbReference type="ARBA" id="ARBA00005336"/>
    </source>
</evidence>
<evidence type="ECO:0000256" key="3">
    <source>
        <dbReference type="ARBA" id="ARBA00023277"/>
    </source>
</evidence>
<protein>
    <submittedName>
        <fullName evidence="6">Beta-glucosidase</fullName>
        <ecNumber evidence="6">3.2.1.21</ecNumber>
    </submittedName>
</protein>
<sequence length="796" mass="83903">MPSSDEAELSRRLAAMTLKEKVALLTGADAWTLTPVASAGLAALALSDGPVGPRGTSFGGDTPASLLFPSPTSLAAAWDEEAARETGRLMGARAREMGIHVLLAPTVNLHRSPLGGRHFECYSEDPLLTARVAVAFIRGVQSAGVAATVKHFVGNDSETERMTYDARIGEATLREVYLAPFEAAVREAGVWAVMAAYNSVNGRTMTENHRLLTDVLKGEWGFDGVVVSDWTAARSTEATALAGLDLAMPGPDGPWGDALVAAVEDGRVPMAAVDDKVLRILRLAARTGALDGVAAVPAPAVPDDVRDRLRALAIGGSVLLRNDGLLPLRATELRRVALIGPNAVRFAAQGGGSAHVTPEHVVTPLEGLRRVLGEEAEITVHAGVFPHAKLLPLPAGLAADPETGQPGVRLEYRTAGGGVVTAEHRDPATWWFPIVLAEEVTELAVRARLTLTESGLHRLSVLGTGQHTLRVPGQDDQVHEQLQDGDDIGALLLSPPSHTFAFTADAGQVDVEVLISPQRNLPYPVTLVGLGYAPPRGTDEEELAAAVEAARAADVAIVLVGSDADTETESLDRAGLALPGRQDELVRQVCAANPRTVVVVNAGAPWLMPWAREPGALLWSWFPGQEGGAAVADVLFGAEPGGRLPTTFPATESGVPILSTQPVDGVLDYAEGDRIGYRAYRPGSVLFPFGHGLSYTTWEYLRAVVVDGAVEVTVRNAGDRPGREVVQAYLDEGGELRLAGFAALEAAPGQSVTARIDLAPRTLSRWAGDGWARTDGPYVLRIGRSSADLPLTCTID</sequence>
<dbReference type="EC" id="3.2.1.21" evidence="6"/>
<dbReference type="InterPro" id="IPR026891">
    <property type="entry name" value="Fn3-like"/>
</dbReference>
<dbReference type="SUPFAM" id="SSF51445">
    <property type="entry name" value="(Trans)glycosidases"/>
    <property type="match status" value="1"/>
</dbReference>
<dbReference type="Gene3D" id="3.40.50.1700">
    <property type="entry name" value="Glycoside hydrolase family 3 C-terminal domain"/>
    <property type="match status" value="1"/>
</dbReference>
<dbReference type="PANTHER" id="PTHR42715:SF10">
    <property type="entry name" value="BETA-GLUCOSIDASE"/>
    <property type="match status" value="1"/>
</dbReference>
<dbReference type="GO" id="GO:0005975">
    <property type="term" value="P:carbohydrate metabolic process"/>
    <property type="evidence" value="ECO:0007669"/>
    <property type="project" value="InterPro"/>
</dbReference>
<evidence type="ECO:0000259" key="5">
    <source>
        <dbReference type="SMART" id="SM01217"/>
    </source>
</evidence>
<evidence type="ECO:0000256" key="4">
    <source>
        <dbReference type="RuleBase" id="RU361161"/>
    </source>
</evidence>
<evidence type="ECO:0000256" key="2">
    <source>
        <dbReference type="ARBA" id="ARBA00022801"/>
    </source>
</evidence>
<dbReference type="EMBL" id="JACHMB010000001">
    <property type="protein sequence ID" value="MBB5781512.1"/>
    <property type="molecule type" value="Genomic_DNA"/>
</dbReference>
<dbReference type="AlphaFoldDB" id="A0A7W9LF39"/>
<gene>
    <name evidence="6" type="ORF">HD596_008268</name>
</gene>
<dbReference type="Pfam" id="PF14310">
    <property type="entry name" value="Fn3-like"/>
    <property type="match status" value="1"/>
</dbReference>
<dbReference type="InterPro" id="IPR013783">
    <property type="entry name" value="Ig-like_fold"/>
</dbReference>
<dbReference type="PROSITE" id="PS00775">
    <property type="entry name" value="GLYCOSYL_HYDROL_F3"/>
    <property type="match status" value="1"/>
</dbReference>
<proteinExistence type="inferred from homology"/>
<dbReference type="Pfam" id="PF01915">
    <property type="entry name" value="Glyco_hydro_3_C"/>
    <property type="match status" value="1"/>
</dbReference>
<dbReference type="InterPro" id="IPR050288">
    <property type="entry name" value="Cellulose_deg_GH3"/>
</dbReference>
<dbReference type="PRINTS" id="PR00133">
    <property type="entry name" value="GLHYDRLASE3"/>
</dbReference>
<dbReference type="SMART" id="SM01217">
    <property type="entry name" value="Fn3_like"/>
    <property type="match status" value="1"/>
</dbReference>
<comment type="caution">
    <text evidence="6">The sequence shown here is derived from an EMBL/GenBank/DDBJ whole genome shotgun (WGS) entry which is preliminary data.</text>
</comment>
<dbReference type="InterPro" id="IPR001764">
    <property type="entry name" value="Glyco_hydro_3_N"/>
</dbReference>
<feature type="domain" description="Fibronectin type III-like" evidence="5">
    <location>
        <begin position="724"/>
        <end position="786"/>
    </location>
</feature>
<dbReference type="Gene3D" id="2.60.120.260">
    <property type="entry name" value="Galactose-binding domain-like"/>
    <property type="match status" value="1"/>
</dbReference>
<dbReference type="GO" id="GO:0008422">
    <property type="term" value="F:beta-glucosidase activity"/>
    <property type="evidence" value="ECO:0007669"/>
    <property type="project" value="UniProtKB-EC"/>
</dbReference>
<dbReference type="InterPro" id="IPR017853">
    <property type="entry name" value="GH"/>
</dbReference>
<dbReference type="SUPFAM" id="SSF52279">
    <property type="entry name" value="Beta-D-glucan exohydrolase, C-terminal domain"/>
    <property type="match status" value="1"/>
</dbReference>
<accession>A0A7W9LF39</accession>
<dbReference type="Pfam" id="PF00933">
    <property type="entry name" value="Glyco_hydro_3"/>
    <property type="match status" value="1"/>
</dbReference>
<dbReference type="InterPro" id="IPR002772">
    <property type="entry name" value="Glyco_hydro_3_C"/>
</dbReference>
<reference evidence="6 7" key="1">
    <citation type="submission" date="2020-08" db="EMBL/GenBank/DDBJ databases">
        <title>Sequencing the genomes of 1000 actinobacteria strains.</title>
        <authorList>
            <person name="Klenk H.-P."/>
        </authorList>
    </citation>
    <scope>NUCLEOTIDE SEQUENCE [LARGE SCALE GENOMIC DNA]</scope>
    <source>
        <strain evidence="6 7">DSM 45507</strain>
    </source>
</reference>
<dbReference type="Gene3D" id="2.60.40.10">
    <property type="entry name" value="Immunoglobulins"/>
    <property type="match status" value="1"/>
</dbReference>
<dbReference type="Proteomes" id="UP000579153">
    <property type="component" value="Unassembled WGS sequence"/>
</dbReference>
<evidence type="ECO:0000313" key="7">
    <source>
        <dbReference type="Proteomes" id="UP000579153"/>
    </source>
</evidence>
<keyword evidence="3" id="KW-0119">Carbohydrate metabolism</keyword>
<dbReference type="PANTHER" id="PTHR42715">
    <property type="entry name" value="BETA-GLUCOSIDASE"/>
    <property type="match status" value="1"/>
</dbReference>
<dbReference type="InterPro" id="IPR019800">
    <property type="entry name" value="Glyco_hydro_3_AS"/>
</dbReference>
<dbReference type="InterPro" id="IPR036881">
    <property type="entry name" value="Glyco_hydro_3_C_sf"/>
</dbReference>